<reference evidence="8" key="1">
    <citation type="submission" date="2015-12" db="EMBL/GenBank/DDBJ databases">
        <title>Update maize B73 reference genome by single molecule sequencing technologies.</title>
        <authorList>
            <consortium name="Maize Genome Sequencing Project"/>
            <person name="Ware D."/>
        </authorList>
    </citation>
    <scope>NUCLEOTIDE SEQUENCE [LARGE SCALE GENOMIC DNA]</scope>
    <source>
        <tissue evidence="8">Seedling</tissue>
    </source>
</reference>
<dbReference type="PANTHER" id="PTHR16092">
    <property type="entry name" value="SEC3/SYNTAXIN-RELATED"/>
    <property type="match status" value="1"/>
</dbReference>
<evidence type="ECO:0000256" key="4">
    <source>
        <dbReference type="ARBA" id="ARBA00023054"/>
    </source>
</evidence>
<dbReference type="SMART" id="SM01313">
    <property type="entry name" value="Sec3-PIP2_bind"/>
    <property type="match status" value="1"/>
</dbReference>
<dbReference type="ExpressionAtlas" id="A0A1D6KXK8">
    <property type="expression patterns" value="baseline and differential"/>
</dbReference>
<keyword evidence="4 5" id="KW-0175">Coiled coil</keyword>
<keyword evidence="2" id="KW-0813">Transport</keyword>
<name>A0A1D6KXK8_MAIZE</name>
<dbReference type="InterPro" id="IPR019160">
    <property type="entry name" value="Sec3_CC"/>
</dbReference>
<evidence type="ECO:0000259" key="7">
    <source>
        <dbReference type="SMART" id="SM01313"/>
    </source>
</evidence>
<evidence type="ECO:0000256" key="6">
    <source>
        <dbReference type="SAM" id="MobiDB-lite"/>
    </source>
</evidence>
<dbReference type="InterPro" id="IPR028258">
    <property type="entry name" value="Sec3-PIP2_bind"/>
</dbReference>
<comment type="similarity">
    <text evidence="1">Belongs to the SEC3 family.</text>
</comment>
<accession>A0A1D6KXK8</accession>
<keyword evidence="3" id="KW-0268">Exocytosis</keyword>
<dbReference type="InterPro" id="IPR048628">
    <property type="entry name" value="Sec3_C"/>
</dbReference>
<evidence type="ECO:0000313" key="8">
    <source>
        <dbReference type="EMBL" id="ONM07185.1"/>
    </source>
</evidence>
<feature type="coiled-coil region" evidence="5">
    <location>
        <begin position="285"/>
        <end position="322"/>
    </location>
</feature>
<dbReference type="GO" id="GO:0000145">
    <property type="term" value="C:exocyst"/>
    <property type="evidence" value="ECO:0007669"/>
    <property type="project" value="InterPro"/>
</dbReference>
<dbReference type="PANTHER" id="PTHR16092:SF14">
    <property type="entry name" value="EXOCYST COMPLEX COMPONENT 1 ISOFORM X1"/>
    <property type="match status" value="1"/>
</dbReference>
<feature type="region of interest" description="Disordered" evidence="6">
    <location>
        <begin position="548"/>
        <end position="580"/>
    </location>
</feature>
<evidence type="ECO:0000256" key="2">
    <source>
        <dbReference type="ARBA" id="ARBA00022448"/>
    </source>
</evidence>
<accession>A0A317YHD0</accession>
<dbReference type="Pfam" id="PF15277">
    <property type="entry name" value="Sec3-PIP2_bind"/>
    <property type="match status" value="1"/>
</dbReference>
<gene>
    <name evidence="8" type="ORF">ZEAMMB73_Zm00001d033303</name>
</gene>
<dbReference type="Pfam" id="PF09763">
    <property type="entry name" value="Sec3_CC"/>
    <property type="match status" value="1"/>
</dbReference>
<dbReference type="Pfam" id="PF20654">
    <property type="entry name" value="Sec3_C-term"/>
    <property type="match status" value="1"/>
</dbReference>
<dbReference type="EMBL" id="CM007647">
    <property type="protein sequence ID" value="ONM07185.1"/>
    <property type="molecule type" value="Genomic_DNA"/>
</dbReference>
<feature type="domain" description="Exocyst complex component Sec3 PIP2-binding N-terminal" evidence="7">
    <location>
        <begin position="47"/>
        <end position="147"/>
    </location>
</feature>
<proteinExistence type="inferred from homology"/>
<evidence type="ECO:0000256" key="5">
    <source>
        <dbReference type="SAM" id="Coils"/>
    </source>
</evidence>
<dbReference type="AlphaFoldDB" id="A0A1D6KXK8"/>
<organism evidence="8">
    <name type="scientific">Zea mays</name>
    <name type="common">Maize</name>
    <dbReference type="NCBI Taxonomy" id="4577"/>
    <lineage>
        <taxon>Eukaryota</taxon>
        <taxon>Viridiplantae</taxon>
        <taxon>Streptophyta</taxon>
        <taxon>Embryophyta</taxon>
        <taxon>Tracheophyta</taxon>
        <taxon>Spermatophyta</taxon>
        <taxon>Magnoliopsida</taxon>
        <taxon>Liliopsida</taxon>
        <taxon>Poales</taxon>
        <taxon>Poaceae</taxon>
        <taxon>PACMAD clade</taxon>
        <taxon>Panicoideae</taxon>
        <taxon>Andropogonodae</taxon>
        <taxon>Andropogoneae</taxon>
        <taxon>Tripsacinae</taxon>
        <taxon>Zea</taxon>
    </lineage>
</organism>
<sequence length="866" mass="97260">MAKSSADDAELRRACAAAVAASGARGEEVAFSIRVAKGRGIFEKLGRLAKPRVLALTVKQSSRGEANKAFLRVLKYSSGAVLEPAKLYKLKHLTKVEVISNDPSGCTFVLGFDNLRSQSVAPPQWTMRNIDDRNRLLFCILNMCKEILSYLPKVVGIDIVELALWAKENTLTIDNQVSTQDGQETSVATQTERKVTVTVENDLVSQAKEEEEDMEALLDTYVMGIGEADAFSERLKQELVALEAANVYQLLESEPLIEEVLQGLDAASATVDDMDEWLRIFNLKLRHMREDIASIESRNNGLEMQSVNNKGLMEELDKLLERLRIPQEFAASLTGGSFEESRMLKNVEACEWLTGAIRSLEVPNLDPCYVNMRAVREKKAELEKLKTTFVRRASEFLRNYFSSLVDFMISDKSYFSQRGQLKRPDHADLRYKCRTYARLLQHLKSLDKSCLGPLRKAYCHSLNLLLRREAREFANELRASTKAPKNPAVWLEGSGGSGHNGSSSDTSQVSDAYSKMLTIFIPLLVDESSFFAHFMCFEVPALVPAGSPNANKSKSGGNDPDDDLGLMDPDGNDLKPDSTSAELGTLNEALQELLDGIQEDFYAVVDWAYKIDPLRCISMHGITERYLSGQKADAAGFVRKLLDDLESRISVQFSRFIDEACHQIERNERNVRQTGILAYIPRFAVLASRMEQYIQGQSRDLIDKAYTKLVSTMFATLEKIAQSDPKTADIVLIENYAAFQNSLYDLANVVPTLAKFYHQASESYELACTRHISSLIYLIPFQLGLSKTDLRRVLKSSLSGIDKSISAMYRRLQKTLTSDELFPSLWDKCKKEFLDKYESFVQMVTRIYGNEPIMSVNEMKDVLAGF</sequence>
<evidence type="ECO:0000256" key="1">
    <source>
        <dbReference type="ARBA" id="ARBA00006518"/>
    </source>
</evidence>
<evidence type="ECO:0000256" key="3">
    <source>
        <dbReference type="ARBA" id="ARBA00022483"/>
    </source>
</evidence>
<dbReference type="GO" id="GO:0006887">
    <property type="term" value="P:exocytosis"/>
    <property type="evidence" value="ECO:0007669"/>
    <property type="project" value="UniProtKB-KW"/>
</dbReference>
<protein>
    <submittedName>
        <fullName evidence="8">Roothairless 1</fullName>
    </submittedName>
</protein>
<feature type="region of interest" description="Disordered" evidence="6">
    <location>
        <begin position="485"/>
        <end position="507"/>
    </location>
</feature>